<dbReference type="HOGENOM" id="CLU_027486_0_1_12"/>
<feature type="binding site" evidence="5">
    <location>
        <position position="125"/>
    </location>
    <ligand>
        <name>dimethylallyl diphosphate</name>
        <dbReference type="ChEBI" id="CHEBI:57623"/>
    </ligand>
</feature>
<dbReference type="UniPathway" id="UPA00059">
    <property type="reaction ID" value="UER00105"/>
</dbReference>
<dbReference type="AlphaFoldDB" id="G8QR25"/>
<feature type="binding site" evidence="5">
    <location>
        <position position="44"/>
    </location>
    <ligand>
        <name>dimethylallyl diphosphate</name>
        <dbReference type="ChEBI" id="CHEBI:57623"/>
    </ligand>
</feature>
<feature type="binding site" evidence="5">
    <location>
        <position position="125"/>
    </location>
    <ligand>
        <name>isopentenyl diphosphate</name>
        <dbReference type="ChEBI" id="CHEBI:128769"/>
    </ligand>
</feature>
<feature type="binding site" evidence="5">
    <location>
        <position position="76"/>
    </location>
    <ligand>
        <name>(2E)-4-hydroxy-3-methylbut-2-enyl diphosphate</name>
        <dbReference type="ChEBI" id="CHEBI:128753"/>
    </ligand>
</feature>
<protein>
    <recommendedName>
        <fullName evidence="5">4-hydroxy-3-methylbut-2-enyl diphosphate reductase</fullName>
        <shortName evidence="5">HMBPP reductase</shortName>
        <ecNumber evidence="5">1.17.7.4</ecNumber>
    </recommendedName>
</protein>
<keyword evidence="1 5" id="KW-0004">4Fe-4S</keyword>
<comment type="pathway">
    <text evidence="5">Isoprenoid biosynthesis; isopentenyl diphosphate biosynthesis via DXP pathway; isopentenyl diphosphate from 1-deoxy-D-xylulose 5-phosphate: step 6/6.</text>
</comment>
<dbReference type="Gene3D" id="3.40.50.11270">
    <property type="match status" value="1"/>
</dbReference>
<feature type="binding site" evidence="5">
    <location>
        <position position="269"/>
    </location>
    <ligand>
        <name>isopentenyl diphosphate</name>
        <dbReference type="ChEBI" id="CHEBI:128769"/>
    </ligand>
</feature>
<dbReference type="CDD" id="cd13944">
    <property type="entry name" value="lytB_ispH"/>
    <property type="match status" value="1"/>
</dbReference>
<dbReference type="EMBL" id="CP003155">
    <property type="protein sequence ID" value="AEV29873.1"/>
    <property type="molecule type" value="Genomic_DNA"/>
</dbReference>
<dbReference type="KEGG" id="sgp:SpiGrapes_2086"/>
<feature type="binding site" evidence="5">
    <location>
        <position position="76"/>
    </location>
    <ligand>
        <name>dimethylallyl diphosphate</name>
        <dbReference type="ChEBI" id="CHEBI:57623"/>
    </ligand>
</feature>
<feature type="binding site" evidence="5">
    <location>
        <position position="12"/>
    </location>
    <ligand>
        <name>[4Fe-4S] cluster</name>
        <dbReference type="ChEBI" id="CHEBI:49883"/>
    </ligand>
</feature>
<dbReference type="Proteomes" id="UP000005632">
    <property type="component" value="Chromosome"/>
</dbReference>
<reference evidence="6 7" key="1">
    <citation type="submission" date="2011-11" db="EMBL/GenBank/DDBJ databases">
        <title>Complete sequence of Spirochaeta sp. grapes.</title>
        <authorList>
            <consortium name="US DOE Joint Genome Institute"/>
            <person name="Lucas S."/>
            <person name="Han J."/>
            <person name="Lapidus A."/>
            <person name="Cheng J.-F."/>
            <person name="Goodwin L."/>
            <person name="Pitluck S."/>
            <person name="Peters L."/>
            <person name="Ovchinnikova G."/>
            <person name="Munk A.C."/>
            <person name="Detter J.C."/>
            <person name="Han C."/>
            <person name="Tapia R."/>
            <person name="Land M."/>
            <person name="Hauser L."/>
            <person name="Kyrpides N."/>
            <person name="Ivanova N."/>
            <person name="Pagani I."/>
            <person name="Ritalahtilisa K."/>
            <person name="Loeffler F."/>
            <person name="Woyke T."/>
        </authorList>
    </citation>
    <scope>NUCLEOTIDE SEQUENCE [LARGE SCALE GENOMIC DNA]</scope>
    <source>
        <strain evidence="7">ATCC BAA-1885 / DSM 22778 / Grapes</strain>
    </source>
</reference>
<gene>
    <name evidence="5" type="primary">ispH</name>
    <name evidence="6" type="ordered locus">SpiGrapes_2086</name>
</gene>
<evidence type="ECO:0000256" key="4">
    <source>
        <dbReference type="ARBA" id="ARBA00023014"/>
    </source>
</evidence>
<keyword evidence="5" id="KW-0560">Oxidoreductase</keyword>
<keyword evidence="5" id="KW-0414">Isoprene biosynthesis</keyword>
<dbReference type="HAMAP" id="MF_00191">
    <property type="entry name" value="IspH"/>
    <property type="match status" value="1"/>
</dbReference>
<feature type="binding site" evidence="5">
    <location>
        <position position="125"/>
    </location>
    <ligand>
        <name>(2E)-4-hydroxy-3-methylbut-2-enyl diphosphate</name>
        <dbReference type="ChEBI" id="CHEBI:128753"/>
    </ligand>
</feature>
<comment type="cofactor">
    <cofactor evidence="5">
        <name>[4Fe-4S] cluster</name>
        <dbReference type="ChEBI" id="CHEBI:49883"/>
    </cofactor>
    <text evidence="5">Binds 1 [4Fe-4S] cluster per subunit.</text>
</comment>
<feature type="binding site" evidence="5">
    <location>
        <position position="269"/>
    </location>
    <ligand>
        <name>dimethylallyl diphosphate</name>
        <dbReference type="ChEBI" id="CHEBI:57623"/>
    </ligand>
</feature>
<evidence type="ECO:0000256" key="2">
    <source>
        <dbReference type="ARBA" id="ARBA00022723"/>
    </source>
</evidence>
<comment type="function">
    <text evidence="5">Catalyzes the conversion of 1-hydroxy-2-methyl-2-(E)-butenyl 4-diphosphate (HMBPP) into a mixture of isopentenyl diphosphate (IPP) and dimethylallyl diphosphate (DMAPP). Acts in the terminal step of the DOXP/MEP pathway for isoprenoid precursor biosynthesis.</text>
</comment>
<comment type="catalytic activity">
    <reaction evidence="5">
        <text>isopentenyl diphosphate + 2 oxidized [2Fe-2S]-[ferredoxin] + H2O = (2E)-4-hydroxy-3-methylbut-2-enyl diphosphate + 2 reduced [2Fe-2S]-[ferredoxin] + 2 H(+)</text>
        <dbReference type="Rhea" id="RHEA:24488"/>
        <dbReference type="Rhea" id="RHEA-COMP:10000"/>
        <dbReference type="Rhea" id="RHEA-COMP:10001"/>
        <dbReference type="ChEBI" id="CHEBI:15377"/>
        <dbReference type="ChEBI" id="CHEBI:15378"/>
        <dbReference type="ChEBI" id="CHEBI:33737"/>
        <dbReference type="ChEBI" id="CHEBI:33738"/>
        <dbReference type="ChEBI" id="CHEBI:128753"/>
        <dbReference type="ChEBI" id="CHEBI:128769"/>
        <dbReference type="EC" id="1.17.7.4"/>
    </reaction>
</comment>
<dbReference type="NCBIfam" id="TIGR00216">
    <property type="entry name" value="ispH_lytB"/>
    <property type="match status" value="1"/>
</dbReference>
<feature type="binding site" evidence="5">
    <location>
        <position position="228"/>
    </location>
    <ligand>
        <name>dimethylallyl diphosphate</name>
        <dbReference type="ChEBI" id="CHEBI:57623"/>
    </ligand>
</feature>
<feature type="binding site" evidence="5">
    <location>
        <position position="167"/>
    </location>
    <ligand>
        <name>(2E)-4-hydroxy-3-methylbut-2-enyl diphosphate</name>
        <dbReference type="ChEBI" id="CHEBI:128753"/>
    </ligand>
</feature>
<feature type="binding site" evidence="5">
    <location>
        <position position="198"/>
    </location>
    <ligand>
        <name>[4Fe-4S] cluster</name>
        <dbReference type="ChEBI" id="CHEBI:49883"/>
    </ligand>
</feature>
<comment type="caution">
    <text evidence="5">Lacks conserved residue(s) required for the propagation of feature annotation.</text>
</comment>
<dbReference type="Pfam" id="PF02401">
    <property type="entry name" value="LYTB"/>
    <property type="match status" value="1"/>
</dbReference>
<evidence type="ECO:0000313" key="6">
    <source>
        <dbReference type="EMBL" id="AEV29873.1"/>
    </source>
</evidence>
<dbReference type="GO" id="GO:0016114">
    <property type="term" value="P:terpenoid biosynthetic process"/>
    <property type="evidence" value="ECO:0007669"/>
    <property type="project" value="UniProtKB-UniRule"/>
</dbReference>
<dbReference type="EC" id="1.17.7.4" evidence="5"/>
<dbReference type="InterPro" id="IPR003451">
    <property type="entry name" value="LytB/IspH"/>
</dbReference>
<name>G8QR25_SPHPG</name>
<comment type="pathway">
    <text evidence="5">Isoprenoid biosynthesis; dimethylallyl diphosphate biosynthesis; dimethylallyl diphosphate from (2E)-4-hydroxy-3-methylbutenyl diphosphate: step 1/1.</text>
</comment>
<feature type="binding site" evidence="5">
    <location>
        <position position="226"/>
    </location>
    <ligand>
        <name>(2E)-4-hydroxy-3-methylbut-2-enyl diphosphate</name>
        <dbReference type="ChEBI" id="CHEBI:128753"/>
    </ligand>
</feature>
<proteinExistence type="inferred from homology"/>
<keyword evidence="3 5" id="KW-0408">Iron</keyword>
<dbReference type="GO" id="GO:0051539">
    <property type="term" value="F:4 iron, 4 sulfur cluster binding"/>
    <property type="evidence" value="ECO:0007669"/>
    <property type="project" value="UniProtKB-UniRule"/>
</dbReference>
<feature type="binding site" evidence="5">
    <location>
        <position position="44"/>
    </location>
    <ligand>
        <name>isopentenyl diphosphate</name>
        <dbReference type="ChEBI" id="CHEBI:128769"/>
    </ligand>
</feature>
<organism evidence="6 7">
    <name type="scientific">Sphaerochaeta pleomorpha (strain ATCC BAA-1885 / DSM 22778 / Grapes)</name>
    <dbReference type="NCBI Taxonomy" id="158190"/>
    <lineage>
        <taxon>Bacteria</taxon>
        <taxon>Pseudomonadati</taxon>
        <taxon>Spirochaetota</taxon>
        <taxon>Spirochaetia</taxon>
        <taxon>Spirochaetales</taxon>
        <taxon>Sphaerochaetaceae</taxon>
        <taxon>Sphaerochaeta</taxon>
    </lineage>
</organism>
<comment type="catalytic activity">
    <reaction evidence="5">
        <text>dimethylallyl diphosphate + 2 oxidized [2Fe-2S]-[ferredoxin] + H2O = (2E)-4-hydroxy-3-methylbut-2-enyl diphosphate + 2 reduced [2Fe-2S]-[ferredoxin] + 2 H(+)</text>
        <dbReference type="Rhea" id="RHEA:24825"/>
        <dbReference type="Rhea" id="RHEA-COMP:10000"/>
        <dbReference type="Rhea" id="RHEA-COMP:10001"/>
        <dbReference type="ChEBI" id="CHEBI:15377"/>
        <dbReference type="ChEBI" id="CHEBI:15378"/>
        <dbReference type="ChEBI" id="CHEBI:33737"/>
        <dbReference type="ChEBI" id="CHEBI:33738"/>
        <dbReference type="ChEBI" id="CHEBI:57623"/>
        <dbReference type="ChEBI" id="CHEBI:128753"/>
        <dbReference type="EC" id="1.17.7.4"/>
    </reaction>
</comment>
<evidence type="ECO:0000256" key="5">
    <source>
        <dbReference type="HAMAP-Rule" id="MF_00191"/>
    </source>
</evidence>
<feature type="binding site" evidence="5">
    <location>
        <position position="98"/>
    </location>
    <ligand>
        <name>[4Fe-4S] cluster</name>
        <dbReference type="ChEBI" id="CHEBI:49883"/>
    </ligand>
</feature>
<sequence>MELILSDTMGYCGGVSRAIDLVEQAIKTARESGKPVYSVGNVIHNTQVCDSFSREGLIAIESPEGHDPGYVVLRAHGVPDRLHRVFLEAGFTVIDATCPVVKRNLSLLAEYCAEYSIIVIGKEGHPETIALQGVERDGKVCPTILISESSQVLQLPKGKKFAVFVQTTFERTVWDEIRVALHMMEKEGRSFVFANNVCPSSRNRRNAALRLCSQCDAIIVIGGKNSANTTALYQLIKQQGKKVWHIETEQEVTEEMRSYSPLGLTAGASTPPSTIETVRMKLMEEK</sequence>
<dbReference type="GO" id="GO:0050992">
    <property type="term" value="P:dimethylallyl diphosphate biosynthetic process"/>
    <property type="evidence" value="ECO:0007669"/>
    <property type="project" value="UniProtKB-UniRule"/>
</dbReference>
<feature type="binding site" evidence="5">
    <location>
        <position position="228"/>
    </location>
    <ligand>
        <name>isopentenyl diphosphate</name>
        <dbReference type="ChEBI" id="CHEBI:128769"/>
    </ligand>
</feature>
<dbReference type="PANTHER" id="PTHR30426">
    <property type="entry name" value="4-HYDROXY-3-METHYLBUT-2-ENYL DIPHOSPHATE REDUCTASE"/>
    <property type="match status" value="1"/>
</dbReference>
<evidence type="ECO:0000256" key="1">
    <source>
        <dbReference type="ARBA" id="ARBA00022485"/>
    </source>
</evidence>
<dbReference type="GO" id="GO:0019288">
    <property type="term" value="P:isopentenyl diphosphate biosynthetic process, methylerythritol 4-phosphate pathway"/>
    <property type="evidence" value="ECO:0007669"/>
    <property type="project" value="UniProtKB-UniRule"/>
</dbReference>
<feature type="binding site" evidence="5">
    <location>
        <position position="44"/>
    </location>
    <ligand>
        <name>(2E)-4-hydroxy-3-methylbut-2-enyl diphosphate</name>
        <dbReference type="ChEBI" id="CHEBI:128753"/>
    </ligand>
</feature>
<dbReference type="RefSeq" id="WP_014270714.1">
    <property type="nucleotide sequence ID" value="NC_016633.1"/>
</dbReference>
<dbReference type="GO" id="GO:0046872">
    <property type="term" value="F:metal ion binding"/>
    <property type="evidence" value="ECO:0007669"/>
    <property type="project" value="UniProtKB-KW"/>
</dbReference>
<feature type="binding site" evidence="5">
    <location>
        <position position="228"/>
    </location>
    <ligand>
        <name>(2E)-4-hydroxy-3-methylbut-2-enyl diphosphate</name>
        <dbReference type="ChEBI" id="CHEBI:128753"/>
    </ligand>
</feature>
<evidence type="ECO:0000256" key="3">
    <source>
        <dbReference type="ARBA" id="ARBA00023004"/>
    </source>
</evidence>
<dbReference type="UniPathway" id="UPA00056">
    <property type="reaction ID" value="UER00097"/>
</dbReference>
<feature type="active site" description="Proton donor" evidence="5">
    <location>
        <position position="127"/>
    </location>
</feature>
<comment type="similarity">
    <text evidence="5">Belongs to the IspH family.</text>
</comment>
<keyword evidence="7" id="KW-1185">Reference proteome</keyword>
<keyword evidence="2 5" id="KW-0479">Metal-binding</keyword>
<dbReference type="STRING" id="158190.SpiGrapes_2086"/>
<feature type="binding site" evidence="5">
    <location>
        <position position="226"/>
    </location>
    <ligand>
        <name>isopentenyl diphosphate</name>
        <dbReference type="ChEBI" id="CHEBI:128769"/>
    </ligand>
</feature>
<accession>G8QR25</accession>
<dbReference type="OrthoDB" id="9777362at2"/>
<keyword evidence="4 5" id="KW-0411">Iron-sulfur</keyword>
<dbReference type="Gene3D" id="3.40.1010.20">
    <property type="entry name" value="4-hydroxy-3-methylbut-2-enyl diphosphate reductase, catalytic domain"/>
    <property type="match status" value="2"/>
</dbReference>
<dbReference type="GO" id="GO:0051745">
    <property type="term" value="F:4-hydroxy-3-methylbut-2-enyl diphosphate reductase activity"/>
    <property type="evidence" value="ECO:0007669"/>
    <property type="project" value="UniProtKB-UniRule"/>
</dbReference>
<evidence type="ECO:0000313" key="7">
    <source>
        <dbReference type="Proteomes" id="UP000005632"/>
    </source>
</evidence>
<dbReference type="PANTHER" id="PTHR30426:SF0">
    <property type="entry name" value="4-HYDROXY-3-METHYLBUT-2-ENYL DIPHOSPHATE REDUCTASE"/>
    <property type="match status" value="1"/>
</dbReference>
<feature type="binding site" evidence="5">
    <location>
        <position position="269"/>
    </location>
    <ligand>
        <name>(2E)-4-hydroxy-3-methylbut-2-enyl diphosphate</name>
        <dbReference type="ChEBI" id="CHEBI:128753"/>
    </ligand>
</feature>
<feature type="binding site" evidence="5">
    <location>
        <position position="76"/>
    </location>
    <ligand>
        <name>isopentenyl diphosphate</name>
        <dbReference type="ChEBI" id="CHEBI:128769"/>
    </ligand>
</feature>
<dbReference type="eggNOG" id="COG0761">
    <property type="taxonomic scope" value="Bacteria"/>
</dbReference>
<feature type="binding site" evidence="5">
    <location>
        <position position="226"/>
    </location>
    <ligand>
        <name>dimethylallyl diphosphate</name>
        <dbReference type="ChEBI" id="CHEBI:57623"/>
    </ligand>
</feature>